<dbReference type="Proteomes" id="UP000603474">
    <property type="component" value="Unassembled WGS sequence"/>
</dbReference>
<feature type="coiled-coil region" evidence="1">
    <location>
        <begin position="14"/>
        <end position="55"/>
    </location>
</feature>
<dbReference type="EMBL" id="JACRWG010000014">
    <property type="protein sequence ID" value="MBC6009598.1"/>
    <property type="molecule type" value="Genomic_DNA"/>
</dbReference>
<sequence>MGYMFNKQLRGYNTEEVDDTIETLEKKIQETTLQIRRLEKELDKVKKENIAMANRQSIERKTNEEISRLALKEASELITKAKHNANMILKESMNYVKGLSDEVEGFKDEAKDFRAEIVKISTELLETIDKSEIFSLINEEEKKSEERER</sequence>
<protein>
    <submittedName>
        <fullName evidence="2">DivIVA domain-containing protein</fullName>
    </submittedName>
</protein>
<accession>A0ABR7KAB7</accession>
<dbReference type="Pfam" id="PF05103">
    <property type="entry name" value="DivIVA"/>
    <property type="match status" value="1"/>
</dbReference>
<dbReference type="InterPro" id="IPR007793">
    <property type="entry name" value="DivIVA_fam"/>
</dbReference>
<keyword evidence="3" id="KW-1185">Reference proteome</keyword>
<organism evidence="2 3">
    <name type="scientific">Catenibacterium faecis</name>
    <dbReference type="NCBI Taxonomy" id="2764323"/>
    <lineage>
        <taxon>Bacteria</taxon>
        <taxon>Bacillati</taxon>
        <taxon>Bacillota</taxon>
        <taxon>Erysipelotrichia</taxon>
        <taxon>Erysipelotrichales</taxon>
        <taxon>Coprobacillaceae</taxon>
        <taxon>Catenibacterium</taxon>
    </lineage>
</organism>
<reference evidence="2 3" key="1">
    <citation type="submission" date="2020-08" db="EMBL/GenBank/DDBJ databases">
        <authorList>
            <person name="Liu C."/>
            <person name="Sun Q."/>
        </authorList>
    </citation>
    <scope>NUCLEOTIDE SEQUENCE [LARGE SCALE GENOMIC DNA]</scope>
    <source>
        <strain evidence="2 3">NSJ-22</strain>
    </source>
</reference>
<dbReference type="Gene3D" id="6.10.250.660">
    <property type="match status" value="1"/>
</dbReference>
<evidence type="ECO:0000313" key="3">
    <source>
        <dbReference type="Proteomes" id="UP000603474"/>
    </source>
</evidence>
<proteinExistence type="predicted"/>
<gene>
    <name evidence="2" type="ORF">H8909_04930</name>
</gene>
<name>A0ABR7KAB7_9FIRM</name>
<comment type="caution">
    <text evidence="2">The sequence shown here is derived from an EMBL/GenBank/DDBJ whole genome shotgun (WGS) entry which is preliminary data.</text>
</comment>
<keyword evidence="1" id="KW-0175">Coiled coil</keyword>
<evidence type="ECO:0000256" key="1">
    <source>
        <dbReference type="SAM" id="Coils"/>
    </source>
</evidence>
<dbReference type="RefSeq" id="WP_187012062.1">
    <property type="nucleotide sequence ID" value="NZ_JACRWG010000014.1"/>
</dbReference>
<evidence type="ECO:0000313" key="2">
    <source>
        <dbReference type="EMBL" id="MBC6009598.1"/>
    </source>
</evidence>